<dbReference type="NCBIfam" id="TIGR01814">
    <property type="entry name" value="kynureninase"/>
    <property type="match status" value="1"/>
</dbReference>
<sequence>MAMSDTSRAYAEQLDKEDALSSFKQEFYVKEGTIYMDGNSLGLLSKRSEQSLLAVLDSWRTLGIDGWTEGEHPWFDYSEKLGAMLAPLVGASAEEVIVTGSTTTNLHQLVATFYRPEGARTKIVADELTFPSDIYVLQSQIRLHGLDPQEHLIQVKSRDGRMVNEDDIIAAMSDEVALVLLPSVLYRSGQLLDIQRLSAAARARNIPIGFDLCHSIGAVQHELSLWDVDFAVWCNYKYLNAGPGSVAGLFVNRRHFGRLPALAGWFSSRKDVQFDMDHQLTPAEHAGAYQIGTPHILSAAPLMGSLLMFAEAGIDKLRAKSLRMTQYMMDLMESELSGMGFVIGNPIEDHRRGGHVALIHEEAVRICKALKDNGVVPDFRAPDVIRLAPIPLYTSFQDVWDMVQRLRAIMLEKQYERYEKKRGVVA</sequence>
<dbReference type="InterPro" id="IPR015424">
    <property type="entry name" value="PyrdxlP-dep_Trfase"/>
</dbReference>
<feature type="binding site" evidence="4">
    <location>
        <position position="293"/>
    </location>
    <ligand>
        <name>pyridoxal 5'-phosphate</name>
        <dbReference type="ChEBI" id="CHEBI:597326"/>
    </ligand>
</feature>
<comment type="function">
    <text evidence="4 6">Catalyzes the cleavage of L-kynurenine (L-Kyn) and L-3-hydroxykynurenine (L-3OHKyn) into anthranilic acid (AA) and 3-hydroxyanthranilic acid (3-OHAA), respectively.</text>
</comment>
<dbReference type="InterPro" id="IPR010111">
    <property type="entry name" value="Kynureninase"/>
</dbReference>
<dbReference type="SUPFAM" id="SSF53383">
    <property type="entry name" value="PLP-dependent transferases"/>
    <property type="match status" value="1"/>
</dbReference>
<keyword evidence="1 4" id="KW-0662">Pyridine nucleotide biosynthesis</keyword>
<comment type="catalytic activity">
    <reaction evidence="6">
        <text>3-hydroxy-L-kynurenine + H2O = 3-hydroxyanthranilate + L-alanine + H(+)</text>
        <dbReference type="Rhea" id="RHEA:25143"/>
        <dbReference type="ChEBI" id="CHEBI:15377"/>
        <dbReference type="ChEBI" id="CHEBI:15378"/>
        <dbReference type="ChEBI" id="CHEBI:36559"/>
        <dbReference type="ChEBI" id="CHEBI:57972"/>
        <dbReference type="ChEBI" id="CHEBI:58125"/>
        <dbReference type="EC" id="3.7.1.3"/>
    </reaction>
</comment>
<feature type="binding site" evidence="4">
    <location>
        <position position="103"/>
    </location>
    <ligand>
        <name>pyridoxal 5'-phosphate</name>
        <dbReference type="ChEBI" id="CHEBI:597326"/>
    </ligand>
</feature>
<dbReference type="Proteomes" id="UP001579974">
    <property type="component" value="Unassembled WGS sequence"/>
</dbReference>
<reference evidence="7 8" key="1">
    <citation type="journal article" date="2024" name="Int. J. Mol. Sci.">
        <title>Exploration of Alicyclobacillus spp. Genome in Search of Antibiotic Resistance.</title>
        <authorList>
            <person name="Bucka-Kolendo J."/>
            <person name="Kiousi D.E."/>
            <person name="Dekowska A."/>
            <person name="Mikolajczuk-Szczyrba A."/>
            <person name="Karadedos D.M."/>
            <person name="Michael P."/>
            <person name="Galanis A."/>
            <person name="Sokolowska B."/>
        </authorList>
    </citation>
    <scope>NUCLEOTIDE SEQUENCE [LARGE SCALE GENOMIC DNA]</scope>
    <source>
        <strain evidence="7 8">KKP 3000</strain>
    </source>
</reference>
<evidence type="ECO:0000313" key="7">
    <source>
        <dbReference type="EMBL" id="MFB5190662.1"/>
    </source>
</evidence>
<feature type="binding site" evidence="4">
    <location>
        <begin position="130"/>
        <end position="133"/>
    </location>
    <ligand>
        <name>pyridoxal 5'-phosphate</name>
        <dbReference type="ChEBI" id="CHEBI:597326"/>
    </ligand>
</feature>
<comment type="caution">
    <text evidence="7">The sequence shown here is derived from an EMBL/GenBank/DDBJ whole genome shotgun (WGS) entry which is preliminary data.</text>
</comment>
<dbReference type="InterPro" id="IPR015422">
    <property type="entry name" value="PyrdxlP-dep_Trfase_small"/>
</dbReference>
<comment type="pathway">
    <text evidence="4 6">Cofactor biosynthesis; NAD(+) biosynthesis; quinolinate from L-kynurenine: step 2/3.</text>
</comment>
<evidence type="ECO:0000256" key="6">
    <source>
        <dbReference type="PIRNR" id="PIRNR038800"/>
    </source>
</evidence>
<comment type="caution">
    <text evidence="4">Lacks conserved residue(s) required for the propagation of feature annotation.</text>
</comment>
<dbReference type="Pfam" id="PF22580">
    <property type="entry name" value="KYNU_C"/>
    <property type="match status" value="1"/>
</dbReference>
<dbReference type="RefSeq" id="WP_275474724.1">
    <property type="nucleotide sequence ID" value="NZ_CP162940.1"/>
</dbReference>
<feature type="binding site" evidence="4">
    <location>
        <position position="102"/>
    </location>
    <ligand>
        <name>pyridoxal 5'-phosphate</name>
        <dbReference type="ChEBI" id="CHEBI:597326"/>
    </ligand>
</feature>
<comment type="similarity">
    <text evidence="4 6">Belongs to the kynureninase family.</text>
</comment>
<comment type="catalytic activity">
    <reaction evidence="4 6">
        <text>L-kynurenine + H2O = anthranilate + L-alanine + H(+)</text>
        <dbReference type="Rhea" id="RHEA:16813"/>
        <dbReference type="ChEBI" id="CHEBI:15377"/>
        <dbReference type="ChEBI" id="CHEBI:15378"/>
        <dbReference type="ChEBI" id="CHEBI:16567"/>
        <dbReference type="ChEBI" id="CHEBI:57959"/>
        <dbReference type="ChEBI" id="CHEBI:57972"/>
        <dbReference type="EC" id="3.7.1.3"/>
    </reaction>
</comment>
<gene>
    <name evidence="4 7" type="primary">kynU</name>
    <name evidence="7" type="ORF">KKP3000_004133</name>
</gene>
<name>A0ABV5AEP2_9BACL</name>
<protein>
    <recommendedName>
        <fullName evidence="4 5">Kynureninase</fullName>
        <ecNumber evidence="4 5">3.7.1.3</ecNumber>
    </recommendedName>
    <alternativeName>
        <fullName evidence="4">L-kynurenine hydrolase</fullName>
    </alternativeName>
</protein>
<dbReference type="EMBL" id="JBDXSU010000006">
    <property type="protein sequence ID" value="MFB5190662.1"/>
    <property type="molecule type" value="Genomic_DNA"/>
</dbReference>
<keyword evidence="8" id="KW-1185">Reference proteome</keyword>
<dbReference type="GO" id="GO:0030429">
    <property type="term" value="F:kynureninase activity"/>
    <property type="evidence" value="ECO:0007669"/>
    <property type="project" value="UniProtKB-EC"/>
</dbReference>
<dbReference type="EC" id="3.7.1.3" evidence="4 5"/>
<comment type="subunit">
    <text evidence="4 6">Homodimer.</text>
</comment>
<feature type="modified residue" description="N6-(pyridoxal phosphate)lysine" evidence="4">
    <location>
        <position position="237"/>
    </location>
</feature>
<dbReference type="Gene3D" id="3.40.640.10">
    <property type="entry name" value="Type I PLP-dependent aspartate aminotransferase-like (Major domain)"/>
    <property type="match status" value="1"/>
</dbReference>
<dbReference type="PANTHER" id="PTHR14084">
    <property type="entry name" value="KYNURENINASE"/>
    <property type="match status" value="1"/>
</dbReference>
<dbReference type="Gene3D" id="3.90.1150.10">
    <property type="entry name" value="Aspartate Aminotransferase, domain 1"/>
    <property type="match status" value="1"/>
</dbReference>
<evidence type="ECO:0000256" key="1">
    <source>
        <dbReference type="ARBA" id="ARBA00022642"/>
    </source>
</evidence>
<keyword evidence="2 4" id="KW-0378">Hydrolase</keyword>
<feature type="binding site" evidence="4">
    <location>
        <position position="214"/>
    </location>
    <ligand>
        <name>pyridoxal 5'-phosphate</name>
        <dbReference type="ChEBI" id="CHEBI:597326"/>
    </ligand>
</feature>
<feature type="binding site" evidence="4">
    <location>
        <position position="265"/>
    </location>
    <ligand>
        <name>pyridoxal 5'-phosphate</name>
        <dbReference type="ChEBI" id="CHEBI:597326"/>
    </ligand>
</feature>
<evidence type="ECO:0000313" key="8">
    <source>
        <dbReference type="Proteomes" id="UP001579974"/>
    </source>
</evidence>
<evidence type="ECO:0000256" key="3">
    <source>
        <dbReference type="ARBA" id="ARBA00022898"/>
    </source>
</evidence>
<comment type="pathway">
    <text evidence="4 6">Amino-acid degradation; L-kynurenine degradation; L-alanine and anthranilate from L-kynurenine: step 1/1.</text>
</comment>
<proteinExistence type="inferred from homology"/>
<keyword evidence="3 4" id="KW-0663">Pyridoxal phosphate</keyword>
<feature type="binding site" evidence="4">
    <location>
        <position position="236"/>
    </location>
    <ligand>
        <name>pyridoxal 5'-phosphate</name>
        <dbReference type="ChEBI" id="CHEBI:597326"/>
    </ligand>
</feature>
<organism evidence="7 8">
    <name type="scientific">Alicyclobacillus fastidiosus</name>
    <dbReference type="NCBI Taxonomy" id="392011"/>
    <lineage>
        <taxon>Bacteria</taxon>
        <taxon>Bacillati</taxon>
        <taxon>Bacillota</taxon>
        <taxon>Bacilli</taxon>
        <taxon>Bacillales</taxon>
        <taxon>Alicyclobacillaceae</taxon>
        <taxon>Alicyclobacillus</taxon>
    </lineage>
</organism>
<evidence type="ECO:0000256" key="5">
    <source>
        <dbReference type="NCBIfam" id="TIGR01814"/>
    </source>
</evidence>
<accession>A0ABV5AEP2</accession>
<evidence type="ECO:0000256" key="2">
    <source>
        <dbReference type="ARBA" id="ARBA00022801"/>
    </source>
</evidence>
<comment type="cofactor">
    <cofactor evidence="4 6">
        <name>pyridoxal 5'-phosphate</name>
        <dbReference type="ChEBI" id="CHEBI:597326"/>
    </cofactor>
</comment>
<feature type="binding site" evidence="4">
    <location>
        <position position="211"/>
    </location>
    <ligand>
        <name>pyridoxal 5'-phosphate</name>
        <dbReference type="ChEBI" id="CHEBI:597326"/>
    </ligand>
</feature>
<evidence type="ECO:0000256" key="4">
    <source>
        <dbReference type="HAMAP-Rule" id="MF_01970"/>
    </source>
</evidence>
<dbReference type="HAMAP" id="MF_01970">
    <property type="entry name" value="Kynureninase"/>
    <property type="match status" value="1"/>
</dbReference>
<dbReference type="PANTHER" id="PTHR14084:SF0">
    <property type="entry name" value="KYNURENINASE"/>
    <property type="match status" value="1"/>
</dbReference>
<dbReference type="PIRSF" id="PIRSF038800">
    <property type="entry name" value="KYNU"/>
    <property type="match status" value="1"/>
</dbReference>
<dbReference type="InterPro" id="IPR015421">
    <property type="entry name" value="PyrdxlP-dep_Trfase_major"/>
</dbReference>